<gene>
    <name evidence="1" type="ORF">RhiirA5_386962</name>
</gene>
<comment type="caution">
    <text evidence="1">The sequence shown here is derived from an EMBL/GenBank/DDBJ whole genome shotgun (WGS) entry which is preliminary data.</text>
</comment>
<accession>A0A2N0NHB2</accession>
<evidence type="ECO:0000313" key="1">
    <source>
        <dbReference type="EMBL" id="PKB93945.1"/>
    </source>
</evidence>
<evidence type="ECO:0000313" key="2">
    <source>
        <dbReference type="Proteomes" id="UP000232722"/>
    </source>
</evidence>
<protein>
    <submittedName>
        <fullName evidence="1">Uncharacterized protein</fullName>
    </submittedName>
</protein>
<reference evidence="1 2" key="2">
    <citation type="submission" date="2017-09" db="EMBL/GenBank/DDBJ databases">
        <title>Extensive intraspecific genome diversity in a model arbuscular mycorrhizal fungus.</title>
        <authorList>
            <person name="Chen E.C."/>
            <person name="Morin E."/>
            <person name="Beaudet D."/>
            <person name="Noel J."/>
            <person name="Ndikumana S."/>
            <person name="Charron P."/>
            <person name="St-Onge C."/>
            <person name="Giorgi J."/>
            <person name="Grigoriev I.V."/>
            <person name="Roux C."/>
            <person name="Martin F.M."/>
            <person name="Corradi N."/>
        </authorList>
    </citation>
    <scope>NUCLEOTIDE SEQUENCE [LARGE SCALE GENOMIC DNA]</scope>
    <source>
        <strain evidence="1 2">A5</strain>
    </source>
</reference>
<sequence>MEVNKSFGKIDRSGIARRKSFVGGRNSKDHVIFNREENNKELNKECVRREKVYMKGEKKFSAMKPHGMKENDQMLVGLKMIPQTIWFVGEILASEVGQHYKDKPRVKPKAF</sequence>
<organism evidence="1 2">
    <name type="scientific">Rhizophagus irregularis</name>
    <dbReference type="NCBI Taxonomy" id="588596"/>
    <lineage>
        <taxon>Eukaryota</taxon>
        <taxon>Fungi</taxon>
        <taxon>Fungi incertae sedis</taxon>
        <taxon>Mucoromycota</taxon>
        <taxon>Glomeromycotina</taxon>
        <taxon>Glomeromycetes</taxon>
        <taxon>Glomerales</taxon>
        <taxon>Glomeraceae</taxon>
        <taxon>Rhizophagus</taxon>
    </lineage>
</organism>
<dbReference type="AlphaFoldDB" id="A0A2N0NHB2"/>
<dbReference type="EMBL" id="LLXJ01006953">
    <property type="protein sequence ID" value="PKB93945.1"/>
    <property type="molecule type" value="Genomic_DNA"/>
</dbReference>
<dbReference type="Proteomes" id="UP000232722">
    <property type="component" value="Unassembled WGS sequence"/>
</dbReference>
<proteinExistence type="predicted"/>
<reference evidence="1 2" key="1">
    <citation type="submission" date="2016-04" db="EMBL/GenBank/DDBJ databases">
        <title>Genome analyses suggest a sexual origin of heterokaryosis in a supposedly ancient asexual fungus.</title>
        <authorList>
            <person name="Ropars J."/>
            <person name="Sedzielewska K."/>
            <person name="Noel J."/>
            <person name="Charron P."/>
            <person name="Farinelli L."/>
            <person name="Marton T."/>
            <person name="Kruger M."/>
            <person name="Pelin A."/>
            <person name="Brachmann A."/>
            <person name="Corradi N."/>
        </authorList>
    </citation>
    <scope>NUCLEOTIDE SEQUENCE [LARGE SCALE GENOMIC DNA]</scope>
    <source>
        <strain evidence="1 2">A5</strain>
    </source>
</reference>
<name>A0A2N0NHB2_9GLOM</name>